<feature type="region of interest" description="Disordered" evidence="1">
    <location>
        <begin position="177"/>
        <end position="287"/>
    </location>
</feature>
<keyword evidence="3" id="KW-1185">Reference proteome</keyword>
<protein>
    <submittedName>
        <fullName evidence="2">Uncharacterized protein</fullName>
    </submittedName>
</protein>
<dbReference type="AlphaFoldDB" id="A0AAN8Y496"/>
<sequence>MQKSKMGKQTKPKKPENIGKGKVTPIQVAFIVDRYLSDNHFTETRSTFRSEASHLLSKLPVNEAPRSLLSLGAMLDEYICLKEQKVFLEQEKLQVQNLLRGMQEVMNGYNASANLLLSAPVPASLMPNSIPLLHQAIGFSPISAGYCSAYTSPVLMSASTPSNTAADTMKFTTPVSIPTASKRKGSKDVSDVSITAKKSRTRSPTNQLLLKGAIAMPQDDKHNNNLKSSAIQPSDPIDEPKRSPAQGSNNAKCLSDHPIQSPLTNYSDPKTPPIESSSQTDKSISPLGICSTETSIKETTPSHLMSTNHMIISSETIQVTPTKQIAYYSIERNHCVSTSSPVKENLTRFVRRDQVKGRLDFDALDIPSCSEAPQVPDRISTSDSEKEGDTFDLDLSNLDLLGENFNLSELLHHFDIDVQGVDHSCQDKLDFSPESFSGSPYESGNVNIDGNQITSQISSTVTKVFSEKDTSLLGSDIVKTVKSVTKRIQLLSPVKSNRSSRH</sequence>
<organism evidence="2 3">
    <name type="scientific">Solanum bulbocastanum</name>
    <name type="common">Wild potato</name>
    <dbReference type="NCBI Taxonomy" id="147425"/>
    <lineage>
        <taxon>Eukaryota</taxon>
        <taxon>Viridiplantae</taxon>
        <taxon>Streptophyta</taxon>
        <taxon>Embryophyta</taxon>
        <taxon>Tracheophyta</taxon>
        <taxon>Spermatophyta</taxon>
        <taxon>Magnoliopsida</taxon>
        <taxon>eudicotyledons</taxon>
        <taxon>Gunneridae</taxon>
        <taxon>Pentapetalae</taxon>
        <taxon>asterids</taxon>
        <taxon>lamiids</taxon>
        <taxon>Solanales</taxon>
        <taxon>Solanaceae</taxon>
        <taxon>Solanoideae</taxon>
        <taxon>Solaneae</taxon>
        <taxon>Solanum</taxon>
    </lineage>
</organism>
<dbReference type="EMBL" id="JBANQN010000010">
    <property type="protein sequence ID" value="KAK6778376.1"/>
    <property type="molecule type" value="Genomic_DNA"/>
</dbReference>
<feature type="region of interest" description="Disordered" evidence="1">
    <location>
        <begin position="1"/>
        <end position="20"/>
    </location>
</feature>
<dbReference type="PANTHER" id="PTHR35117">
    <property type="entry name" value="MYOSIN-M HEAVY PROTEIN"/>
    <property type="match status" value="1"/>
</dbReference>
<reference evidence="2 3" key="1">
    <citation type="submission" date="2024-02" db="EMBL/GenBank/DDBJ databases">
        <title>de novo genome assembly of Solanum bulbocastanum strain 11H21.</title>
        <authorList>
            <person name="Hosaka A.J."/>
        </authorList>
    </citation>
    <scope>NUCLEOTIDE SEQUENCE [LARGE SCALE GENOMIC DNA]</scope>
    <source>
        <tissue evidence="2">Young leaves</tissue>
    </source>
</reference>
<feature type="compositionally biased region" description="Basic residues" evidence="1">
    <location>
        <begin position="1"/>
        <end position="12"/>
    </location>
</feature>
<dbReference type="PANTHER" id="PTHR35117:SF3">
    <property type="entry name" value="LISH DOMAIN-CONTAINING PROTEIN"/>
    <property type="match status" value="1"/>
</dbReference>
<evidence type="ECO:0000313" key="2">
    <source>
        <dbReference type="EMBL" id="KAK6778376.1"/>
    </source>
</evidence>
<evidence type="ECO:0000256" key="1">
    <source>
        <dbReference type="SAM" id="MobiDB-lite"/>
    </source>
</evidence>
<feature type="compositionally biased region" description="Polar residues" evidence="1">
    <location>
        <begin position="261"/>
        <end position="283"/>
    </location>
</feature>
<gene>
    <name evidence="2" type="ORF">RDI58_025094</name>
</gene>
<accession>A0AAN8Y496</accession>
<comment type="caution">
    <text evidence="2">The sequence shown here is derived from an EMBL/GenBank/DDBJ whole genome shotgun (WGS) entry which is preliminary data.</text>
</comment>
<proteinExistence type="predicted"/>
<dbReference type="Proteomes" id="UP001371456">
    <property type="component" value="Unassembled WGS sequence"/>
</dbReference>
<name>A0AAN8Y496_SOLBU</name>
<evidence type="ECO:0000313" key="3">
    <source>
        <dbReference type="Proteomes" id="UP001371456"/>
    </source>
</evidence>